<keyword evidence="3" id="KW-1185">Reference proteome</keyword>
<dbReference type="EMBL" id="KE123949">
    <property type="protein sequence ID" value="EPB88563.1"/>
    <property type="molecule type" value="Genomic_DNA"/>
</dbReference>
<dbReference type="InParanoid" id="S2K097"/>
<dbReference type="Proteomes" id="UP000014254">
    <property type="component" value="Unassembled WGS sequence"/>
</dbReference>
<keyword evidence="1" id="KW-0732">Signal</keyword>
<reference evidence="3" key="1">
    <citation type="submission" date="2013-05" db="EMBL/GenBank/DDBJ databases">
        <title>The Genome sequence of Mucor circinelloides f. circinelloides 1006PhL.</title>
        <authorList>
            <consortium name="The Broad Institute Genomics Platform"/>
            <person name="Cuomo C."/>
            <person name="Earl A."/>
            <person name="Findley K."/>
            <person name="Lee S.C."/>
            <person name="Walker B."/>
            <person name="Young S."/>
            <person name="Zeng Q."/>
            <person name="Gargeya S."/>
            <person name="Fitzgerald M."/>
            <person name="Haas B."/>
            <person name="Abouelleil A."/>
            <person name="Allen A.W."/>
            <person name="Alvarado L."/>
            <person name="Arachchi H.M."/>
            <person name="Berlin A.M."/>
            <person name="Chapman S.B."/>
            <person name="Gainer-Dewar J."/>
            <person name="Goldberg J."/>
            <person name="Griggs A."/>
            <person name="Gujja S."/>
            <person name="Hansen M."/>
            <person name="Howarth C."/>
            <person name="Imamovic A."/>
            <person name="Ireland A."/>
            <person name="Larimer J."/>
            <person name="McCowan C."/>
            <person name="Murphy C."/>
            <person name="Pearson M."/>
            <person name="Poon T.W."/>
            <person name="Priest M."/>
            <person name="Roberts A."/>
            <person name="Saif S."/>
            <person name="Shea T."/>
            <person name="Sisk P."/>
            <person name="Sykes S."/>
            <person name="Wortman J."/>
            <person name="Nusbaum C."/>
            <person name="Birren B."/>
        </authorList>
    </citation>
    <scope>NUCLEOTIDE SEQUENCE [LARGE SCALE GENOMIC DNA]</scope>
    <source>
        <strain evidence="3">1006PhL</strain>
    </source>
</reference>
<gene>
    <name evidence="2" type="ORF">HMPREF1544_04676</name>
</gene>
<evidence type="ECO:0000256" key="1">
    <source>
        <dbReference type="SAM" id="SignalP"/>
    </source>
</evidence>
<feature type="signal peptide" evidence="1">
    <location>
        <begin position="1"/>
        <end position="23"/>
    </location>
</feature>
<sequence>MRLLLAALLAPLYCSSIAAVVQARSMYQRDDACGDSSLGYFITPQHHHWR</sequence>
<proteinExistence type="predicted"/>
<feature type="chain" id="PRO_5004509628" evidence="1">
    <location>
        <begin position="24"/>
        <end position="50"/>
    </location>
</feature>
<dbReference type="VEuPathDB" id="FungiDB:HMPREF1544_04676"/>
<protein>
    <submittedName>
        <fullName evidence="2">Uncharacterized protein</fullName>
    </submittedName>
</protein>
<dbReference type="AlphaFoldDB" id="S2K097"/>
<organism evidence="2 3">
    <name type="scientific">Mucor circinelloides f. circinelloides (strain 1006PhL)</name>
    <name type="common">Mucormycosis agent</name>
    <name type="synonym">Calyptromyces circinelloides</name>
    <dbReference type="NCBI Taxonomy" id="1220926"/>
    <lineage>
        <taxon>Eukaryota</taxon>
        <taxon>Fungi</taxon>
        <taxon>Fungi incertae sedis</taxon>
        <taxon>Mucoromycota</taxon>
        <taxon>Mucoromycotina</taxon>
        <taxon>Mucoromycetes</taxon>
        <taxon>Mucorales</taxon>
        <taxon>Mucorineae</taxon>
        <taxon>Mucoraceae</taxon>
        <taxon>Mucor</taxon>
    </lineage>
</organism>
<evidence type="ECO:0000313" key="3">
    <source>
        <dbReference type="Proteomes" id="UP000014254"/>
    </source>
</evidence>
<accession>S2K097</accession>
<name>S2K097_MUCC1</name>
<evidence type="ECO:0000313" key="2">
    <source>
        <dbReference type="EMBL" id="EPB88563.1"/>
    </source>
</evidence>